<reference evidence="1 2" key="1">
    <citation type="journal article" date="2016" name="Genome Announc.">
        <title>First Complete Genome Sequence of a Subdivision 6 Acidobacterium Strain.</title>
        <authorList>
            <person name="Huang S."/>
            <person name="Vieira S."/>
            <person name="Bunk B."/>
            <person name="Riedel T."/>
            <person name="Sproer C."/>
            <person name="Overmann J."/>
        </authorList>
    </citation>
    <scope>NUCLEOTIDE SEQUENCE [LARGE SCALE GENOMIC DNA]</scope>
    <source>
        <strain evidence="2">DSM 100886 HEG_-6_39</strain>
    </source>
</reference>
<proteinExistence type="predicted"/>
<dbReference type="InterPro" id="IPR019268">
    <property type="entry name" value="DUF2278"/>
</dbReference>
<sequence>MAILYGVLRGRPDRFKREDNASTPHLQIRVLEDGGQPWRIAVNVQSNTGSHVAFWVVDPLVGHPVLASLEGRSQGFTTLAANAGGALDYVKAPLFDLALGRVLPPTGAASADDLQDLLSLFLEQCKAAGGEIFAFGAKFEQNLHKPIDMEFGNTDGLHGIHDIHMNQGNVGQHAGDNGVFHDGGLILKFPDRLMGLFLAFQSQRVPTDAAGNAATGALAIEQILGGGGPTLPPPLVSTIYIERALINPSGADPGLETVVLGNLAATSQTLSHWRLLDKNGRATPIDATLAPGASLIVALDGRGVQLGNNGGNLILQDDTNAQVDVVTYTAEDAGSDNRYVRFRR</sequence>
<dbReference type="OrthoDB" id="291334at2"/>
<keyword evidence="2" id="KW-1185">Reference proteome</keyword>
<dbReference type="InterPro" id="IPR036415">
    <property type="entry name" value="Lamin_tail_dom_sf"/>
</dbReference>
<gene>
    <name evidence="1" type="ORF">LuPra_01166</name>
</gene>
<organism evidence="1 2">
    <name type="scientific">Luteitalea pratensis</name>
    <dbReference type="NCBI Taxonomy" id="1855912"/>
    <lineage>
        <taxon>Bacteria</taxon>
        <taxon>Pseudomonadati</taxon>
        <taxon>Acidobacteriota</taxon>
        <taxon>Vicinamibacteria</taxon>
        <taxon>Vicinamibacterales</taxon>
        <taxon>Vicinamibacteraceae</taxon>
        <taxon>Luteitalea</taxon>
    </lineage>
</organism>
<dbReference type="PATRIC" id="fig|1813736.3.peg.1210"/>
<evidence type="ECO:0000313" key="2">
    <source>
        <dbReference type="Proteomes" id="UP000076079"/>
    </source>
</evidence>
<evidence type="ECO:0008006" key="3">
    <source>
        <dbReference type="Google" id="ProtNLM"/>
    </source>
</evidence>
<dbReference type="STRING" id="1855912.LuPra_01166"/>
<name>A0A143PIR8_LUTPR</name>
<dbReference type="EMBL" id="CP015136">
    <property type="protein sequence ID" value="AMY07978.1"/>
    <property type="molecule type" value="Genomic_DNA"/>
</dbReference>
<dbReference type="RefSeq" id="WP_157898784.1">
    <property type="nucleotide sequence ID" value="NZ_CP015136.1"/>
</dbReference>
<dbReference type="Pfam" id="PF10042">
    <property type="entry name" value="DUF2278"/>
    <property type="match status" value="1"/>
</dbReference>
<dbReference type="AlphaFoldDB" id="A0A143PIR8"/>
<reference evidence="2" key="2">
    <citation type="submission" date="2016-04" db="EMBL/GenBank/DDBJ databases">
        <title>First Complete Genome Sequence of a Subdivision 6 Acidobacterium.</title>
        <authorList>
            <person name="Huang S."/>
            <person name="Vieira S."/>
            <person name="Bunk B."/>
            <person name="Riedel T."/>
            <person name="Sproeer C."/>
            <person name="Overmann J."/>
        </authorList>
    </citation>
    <scope>NUCLEOTIDE SEQUENCE [LARGE SCALE GENOMIC DNA]</scope>
    <source>
        <strain evidence="2">DSM 100886 HEG_-6_39</strain>
    </source>
</reference>
<accession>A0A143PIR8</accession>
<evidence type="ECO:0000313" key="1">
    <source>
        <dbReference type="EMBL" id="AMY07978.1"/>
    </source>
</evidence>
<dbReference type="Proteomes" id="UP000076079">
    <property type="component" value="Chromosome"/>
</dbReference>
<protein>
    <recommendedName>
        <fullName evidence="3">LTD domain-containing protein</fullName>
    </recommendedName>
</protein>
<dbReference type="SUPFAM" id="SSF74853">
    <property type="entry name" value="Lamin A/C globular tail domain"/>
    <property type="match status" value="1"/>
</dbReference>
<dbReference type="KEGG" id="abac:LuPra_01166"/>